<dbReference type="AlphaFoldDB" id="A0A438B164"/>
<keyword evidence="4 10" id="KW-0819">tRNA processing</keyword>
<keyword evidence="5 10" id="KW-0547">Nucleotide-binding</keyword>
<dbReference type="NCBIfam" id="TIGR00420">
    <property type="entry name" value="trmU"/>
    <property type="match status" value="1"/>
</dbReference>
<protein>
    <recommendedName>
        <fullName evidence="10">tRNA-specific 2-thiouridylase MnmA</fullName>
        <ecNumber evidence="10">2.8.1.13</ecNumber>
    </recommendedName>
</protein>
<evidence type="ECO:0000256" key="2">
    <source>
        <dbReference type="ARBA" id="ARBA00022555"/>
    </source>
</evidence>
<comment type="similarity">
    <text evidence="10">Belongs to the MnmA/TRMU family.</text>
</comment>
<dbReference type="EC" id="2.8.1.13" evidence="10"/>
<feature type="domain" description="tRNA-specific 2-thiouridylase MnmA-like C-terminal" evidence="11">
    <location>
        <begin position="277"/>
        <end position="364"/>
    </location>
</feature>
<comment type="caution">
    <text evidence="10">Lacks conserved residue(s) required for the propagation of feature annotation.</text>
</comment>
<dbReference type="InterPro" id="IPR004506">
    <property type="entry name" value="MnmA-like"/>
</dbReference>
<comment type="function">
    <text evidence="10">Catalyzes the 2-thiolation of uridine at the wobble position (U34) of tRNA, leading to the formation of s(2)U34.</text>
</comment>
<dbReference type="Gene3D" id="2.30.30.280">
    <property type="entry name" value="Adenine nucleotide alpha hydrolases-like domains"/>
    <property type="match status" value="1"/>
</dbReference>
<dbReference type="NCBIfam" id="NF001138">
    <property type="entry name" value="PRK00143.1"/>
    <property type="match status" value="1"/>
</dbReference>
<gene>
    <name evidence="10 13" type="primary">mnmA</name>
    <name evidence="13" type="ORF">EF834_06655</name>
</gene>
<organism evidence="13 14">
    <name type="scientific">Rhodococcus spongiicola</name>
    <dbReference type="NCBI Taxonomy" id="2487352"/>
    <lineage>
        <taxon>Bacteria</taxon>
        <taxon>Bacillati</taxon>
        <taxon>Actinomycetota</taxon>
        <taxon>Actinomycetes</taxon>
        <taxon>Mycobacteriales</taxon>
        <taxon>Nocardiaceae</taxon>
        <taxon>Rhodococcus</taxon>
    </lineage>
</organism>
<dbReference type="Pfam" id="PF20258">
    <property type="entry name" value="tRNA_Me_trans_C"/>
    <property type="match status" value="1"/>
</dbReference>
<comment type="subcellular location">
    <subcellularLocation>
        <location evidence="10">Cytoplasm</location>
    </subcellularLocation>
</comment>
<dbReference type="Pfam" id="PF03054">
    <property type="entry name" value="tRNA_Me_trans"/>
    <property type="match status" value="1"/>
</dbReference>
<dbReference type="OrthoDB" id="9800696at2"/>
<name>A0A438B164_9NOCA</name>
<evidence type="ECO:0000256" key="9">
    <source>
        <dbReference type="ARBA" id="ARBA00051542"/>
    </source>
</evidence>
<dbReference type="InterPro" id="IPR014729">
    <property type="entry name" value="Rossmann-like_a/b/a_fold"/>
</dbReference>
<reference evidence="13 14" key="1">
    <citation type="submission" date="2018-11" db="EMBL/GenBank/DDBJ databases">
        <title>Rhodococcus spongicola sp. nov. and Rhodococcus xishaensis sp. nov. from marine sponges.</title>
        <authorList>
            <person name="Li L."/>
            <person name="Lin H.W."/>
        </authorList>
    </citation>
    <scope>NUCLEOTIDE SEQUENCE [LARGE SCALE GENOMIC DNA]</scope>
    <source>
        <strain evidence="13 14">LHW50502</strain>
    </source>
</reference>
<dbReference type="PANTHER" id="PTHR11933">
    <property type="entry name" value="TRNA 5-METHYLAMINOMETHYL-2-THIOURIDYLATE -METHYLTRANSFERASE"/>
    <property type="match status" value="1"/>
</dbReference>
<dbReference type="GO" id="GO:0002143">
    <property type="term" value="P:tRNA wobble position uridine thiolation"/>
    <property type="evidence" value="ECO:0007669"/>
    <property type="project" value="TreeGrafter"/>
</dbReference>
<evidence type="ECO:0000256" key="1">
    <source>
        <dbReference type="ARBA" id="ARBA00022490"/>
    </source>
</evidence>
<feature type="site" description="Interaction with tRNA" evidence="10">
    <location>
        <position position="344"/>
    </location>
</feature>
<keyword evidence="6 10" id="KW-0067">ATP-binding</keyword>
<proteinExistence type="inferred from homology"/>
<evidence type="ECO:0000259" key="12">
    <source>
        <dbReference type="Pfam" id="PF20259"/>
    </source>
</evidence>
<dbReference type="EMBL" id="RKLN01000002">
    <property type="protein sequence ID" value="RVW04698.1"/>
    <property type="molecule type" value="Genomic_DNA"/>
</dbReference>
<evidence type="ECO:0000256" key="10">
    <source>
        <dbReference type="HAMAP-Rule" id="MF_00144"/>
    </source>
</evidence>
<keyword evidence="7 10" id="KW-0694">RNA-binding</keyword>
<dbReference type="Gene3D" id="2.40.30.10">
    <property type="entry name" value="Translation factors"/>
    <property type="match status" value="1"/>
</dbReference>
<dbReference type="GO" id="GO:0000049">
    <property type="term" value="F:tRNA binding"/>
    <property type="evidence" value="ECO:0007669"/>
    <property type="project" value="UniProtKB-KW"/>
</dbReference>
<dbReference type="PANTHER" id="PTHR11933:SF5">
    <property type="entry name" value="MITOCHONDRIAL TRNA-SPECIFIC 2-THIOURIDYLASE 1"/>
    <property type="match status" value="1"/>
</dbReference>
<comment type="caution">
    <text evidence="13">The sequence shown here is derived from an EMBL/GenBank/DDBJ whole genome shotgun (WGS) entry which is preliminary data.</text>
</comment>
<accession>A0A438B164</accession>
<dbReference type="InterPro" id="IPR046885">
    <property type="entry name" value="MnmA-like_C"/>
</dbReference>
<evidence type="ECO:0000313" key="14">
    <source>
        <dbReference type="Proteomes" id="UP000284333"/>
    </source>
</evidence>
<evidence type="ECO:0000256" key="5">
    <source>
        <dbReference type="ARBA" id="ARBA00022741"/>
    </source>
</evidence>
<feature type="site" description="Interaction with tRNA" evidence="10">
    <location>
        <position position="126"/>
    </location>
</feature>
<dbReference type="InterPro" id="IPR023382">
    <property type="entry name" value="MnmA-like_central_sf"/>
</dbReference>
<dbReference type="Proteomes" id="UP000284333">
    <property type="component" value="Unassembled WGS sequence"/>
</dbReference>
<feature type="binding site" evidence="10">
    <location>
        <position position="125"/>
    </location>
    <ligand>
        <name>ATP</name>
        <dbReference type="ChEBI" id="CHEBI:30616"/>
    </ligand>
</feature>
<keyword evidence="2 10" id="KW-0820">tRNA-binding</keyword>
<feature type="binding site" evidence="10">
    <location>
        <position position="32"/>
    </location>
    <ligand>
        <name>ATP</name>
        <dbReference type="ChEBI" id="CHEBI:30616"/>
    </ligand>
</feature>
<dbReference type="SUPFAM" id="SSF52402">
    <property type="entry name" value="Adenine nucleotide alpha hydrolases-like"/>
    <property type="match status" value="1"/>
</dbReference>
<dbReference type="Pfam" id="PF20259">
    <property type="entry name" value="tRNA_Me_trans_M"/>
    <property type="match status" value="1"/>
</dbReference>
<keyword evidence="8" id="KW-1015">Disulfide bond</keyword>
<dbReference type="RefSeq" id="WP_127946412.1">
    <property type="nucleotide sequence ID" value="NZ_RKLN01000002.1"/>
</dbReference>
<feature type="active site" description="Nucleophile" evidence="10">
    <location>
        <position position="101"/>
    </location>
</feature>
<feature type="active site" description="Cysteine persulfide intermediate" evidence="10">
    <location>
        <position position="193"/>
    </location>
</feature>
<feature type="region of interest" description="Interaction with tRNA" evidence="10">
    <location>
        <begin position="143"/>
        <end position="145"/>
    </location>
</feature>
<sequence>MRVLAAMSGGVDSAVAAARAVAAGHDVVGVHLALSSAPGTLRTGSRGCCSKEDAGDAKRAADVLGIPFYVWDFAERFKEDVIDDFVESYAAGDTPNPCLRCNEKIKFSALADRAMALGFDAVATGHYARLEDGVLRRAVDADKDQSYVLAVLTAEQLSRALFPVGDTPKEQIRAEAAERGLAVANKPDSHDICFIPSGDTRAFLGAKIGIRPGAVVDADTGEELARHDGVHGFTIGQRKGLGVQGPAADGKPRYVTAIEPETGTVRVGSAARLDVWTITADRAVWTSGHAPEGPVECVVQVRAHGGTARAVVEVAGGTPGGPKSDDGGIVVQLSEPLTGVARGQAVVLYRPDQAGDVVIGSGTISGTGSPSDRP</sequence>
<dbReference type="Gene3D" id="3.40.50.620">
    <property type="entry name" value="HUPs"/>
    <property type="match status" value="1"/>
</dbReference>
<dbReference type="GO" id="GO:0005524">
    <property type="term" value="F:ATP binding"/>
    <property type="evidence" value="ECO:0007669"/>
    <property type="project" value="UniProtKB-KW"/>
</dbReference>
<keyword evidence="1 10" id="KW-0963">Cytoplasm</keyword>
<dbReference type="HAMAP" id="MF_00144">
    <property type="entry name" value="tRNA_thiouridyl_MnmA"/>
    <property type="match status" value="1"/>
</dbReference>
<dbReference type="GO" id="GO:0005737">
    <property type="term" value="C:cytoplasm"/>
    <property type="evidence" value="ECO:0007669"/>
    <property type="project" value="UniProtKB-SubCell"/>
</dbReference>
<feature type="binding site" evidence="10">
    <location>
        <begin position="6"/>
        <end position="13"/>
    </location>
    <ligand>
        <name>ATP</name>
        <dbReference type="ChEBI" id="CHEBI:30616"/>
    </ligand>
</feature>
<evidence type="ECO:0000256" key="4">
    <source>
        <dbReference type="ARBA" id="ARBA00022694"/>
    </source>
</evidence>
<dbReference type="CDD" id="cd01998">
    <property type="entry name" value="MnmA_TRMU-like"/>
    <property type="match status" value="1"/>
</dbReference>
<evidence type="ECO:0000256" key="3">
    <source>
        <dbReference type="ARBA" id="ARBA00022679"/>
    </source>
</evidence>
<dbReference type="GO" id="GO:0103016">
    <property type="term" value="F:tRNA-uridine 2-sulfurtransferase activity"/>
    <property type="evidence" value="ECO:0007669"/>
    <property type="project" value="UniProtKB-EC"/>
</dbReference>
<evidence type="ECO:0000259" key="11">
    <source>
        <dbReference type="Pfam" id="PF20258"/>
    </source>
</evidence>
<evidence type="ECO:0000256" key="8">
    <source>
        <dbReference type="ARBA" id="ARBA00023157"/>
    </source>
</evidence>
<evidence type="ECO:0000256" key="7">
    <source>
        <dbReference type="ARBA" id="ARBA00022884"/>
    </source>
</evidence>
<dbReference type="InterPro" id="IPR046884">
    <property type="entry name" value="MnmA-like_central"/>
</dbReference>
<keyword evidence="3 10" id="KW-0808">Transferase</keyword>
<comment type="catalytic activity">
    <reaction evidence="9 10">
        <text>S-sulfanyl-L-cysteinyl-[protein] + uridine(34) in tRNA + AH2 + ATP = 2-thiouridine(34) in tRNA + L-cysteinyl-[protein] + A + AMP + diphosphate + H(+)</text>
        <dbReference type="Rhea" id="RHEA:47032"/>
        <dbReference type="Rhea" id="RHEA-COMP:10131"/>
        <dbReference type="Rhea" id="RHEA-COMP:11726"/>
        <dbReference type="Rhea" id="RHEA-COMP:11727"/>
        <dbReference type="Rhea" id="RHEA-COMP:11728"/>
        <dbReference type="ChEBI" id="CHEBI:13193"/>
        <dbReference type="ChEBI" id="CHEBI:15378"/>
        <dbReference type="ChEBI" id="CHEBI:17499"/>
        <dbReference type="ChEBI" id="CHEBI:29950"/>
        <dbReference type="ChEBI" id="CHEBI:30616"/>
        <dbReference type="ChEBI" id="CHEBI:33019"/>
        <dbReference type="ChEBI" id="CHEBI:61963"/>
        <dbReference type="ChEBI" id="CHEBI:65315"/>
        <dbReference type="ChEBI" id="CHEBI:87170"/>
        <dbReference type="ChEBI" id="CHEBI:456215"/>
        <dbReference type="EC" id="2.8.1.13"/>
    </reaction>
</comment>
<evidence type="ECO:0000256" key="6">
    <source>
        <dbReference type="ARBA" id="ARBA00022840"/>
    </source>
</evidence>
<feature type="domain" description="tRNA-specific 2-thiouridylase MnmA-like central" evidence="12">
    <location>
        <begin position="202"/>
        <end position="268"/>
    </location>
</feature>
<evidence type="ECO:0000313" key="13">
    <source>
        <dbReference type="EMBL" id="RVW04698.1"/>
    </source>
</evidence>
<keyword evidence="14" id="KW-1185">Reference proteome</keyword>
<dbReference type="FunFam" id="3.40.50.620:FF:000057">
    <property type="entry name" value="tRNA-specific 2-thiouridylase MnmA"/>
    <property type="match status" value="1"/>
</dbReference>